<dbReference type="GeneID" id="41955981"/>
<dbReference type="InterPro" id="IPR020904">
    <property type="entry name" value="Sc_DH/Rdtase_CS"/>
</dbReference>
<proteinExistence type="inferred from homology"/>
<reference evidence="6" key="3">
    <citation type="submission" date="2025-08" db="UniProtKB">
        <authorList>
            <consortium name="RefSeq"/>
        </authorList>
    </citation>
    <scope>IDENTIFICATION</scope>
    <source>
        <strain evidence="6">NI907</strain>
    </source>
</reference>
<dbReference type="CDD" id="cd05339">
    <property type="entry name" value="17beta-HSDXI-like_SDR_c"/>
    <property type="match status" value="1"/>
</dbReference>
<dbReference type="PRINTS" id="PR00081">
    <property type="entry name" value="GDHRDH"/>
</dbReference>
<evidence type="ECO:0000256" key="3">
    <source>
        <dbReference type="ARBA" id="ARBA00023002"/>
    </source>
</evidence>
<dbReference type="KEGG" id="pgri:PgNI_00990"/>
<comment type="similarity">
    <text evidence="1">Belongs to the short-chain dehydrogenases/reductases (SDR) family.</text>
</comment>
<keyword evidence="4" id="KW-1133">Transmembrane helix</keyword>
<dbReference type="Proteomes" id="UP000515153">
    <property type="component" value="Unplaced"/>
</dbReference>
<dbReference type="InterPro" id="IPR002347">
    <property type="entry name" value="SDR_fam"/>
</dbReference>
<evidence type="ECO:0000313" key="6">
    <source>
        <dbReference type="RefSeq" id="XP_030986459.1"/>
    </source>
</evidence>
<keyword evidence="2" id="KW-0521">NADP</keyword>
<evidence type="ECO:0000256" key="2">
    <source>
        <dbReference type="ARBA" id="ARBA00022857"/>
    </source>
</evidence>
<evidence type="ECO:0000313" key="5">
    <source>
        <dbReference type="Proteomes" id="UP000515153"/>
    </source>
</evidence>
<dbReference type="InterPro" id="IPR036291">
    <property type="entry name" value="NAD(P)-bd_dom_sf"/>
</dbReference>
<dbReference type="PROSITE" id="PS00061">
    <property type="entry name" value="ADH_SHORT"/>
    <property type="match status" value="1"/>
</dbReference>
<reference evidence="6" key="1">
    <citation type="journal article" date="2019" name="Mol. Biol. Evol.">
        <title>Blast fungal genomes show frequent chromosomal changes, gene gains and losses, and effector gene turnover.</title>
        <authorList>
            <person name="Gomez Luciano L.B."/>
            <person name="Jason Tsai I."/>
            <person name="Chuma I."/>
            <person name="Tosa Y."/>
            <person name="Chen Y.H."/>
            <person name="Li J.Y."/>
            <person name="Li M.Y."/>
            <person name="Jade Lu M.Y."/>
            <person name="Nakayashiki H."/>
            <person name="Li W.H."/>
        </authorList>
    </citation>
    <scope>NUCLEOTIDE SEQUENCE</scope>
    <source>
        <strain evidence="6">NI907</strain>
    </source>
</reference>
<sequence length="356" mass="38651">MPLISSIQSRSVNLFHAILLPPKQTHDLNYSPKITDKASTKHRMQSFEKAMNLAGKLPVGSFVVGGLFLTWFLNRWLNDRALNNGNAPSSYDWAREVIVVTGGSNGIGAETVKKLAGRGSQIVVLDVLPLSYSNVPNVHYYECDLTKFDELQEIGKRISKEIGDPTVVIANAGICRGKPILSASKRDIELTFGVNNLALLWTAKTFLPSMVAKNHGHFLIVASQTGYIATPGLTDYSATKAAAIAIYEGLHAEVGLMYGAPSVRVSCVSPTLVETKMFRGMDSSVAPGGALRPEEVGACIADIVHGGRAQHACVPYWAVSPVSYIRTWPDWMRVWSLASAVGIYDNLRPHDPMASL</sequence>
<protein>
    <submittedName>
        <fullName evidence="6">Uncharacterized protein</fullName>
    </submittedName>
</protein>
<gene>
    <name evidence="6" type="ORF">PgNI_00990</name>
</gene>
<dbReference type="PANTHER" id="PTHR24322:SF736">
    <property type="entry name" value="RETINOL DEHYDROGENASE 10"/>
    <property type="match status" value="1"/>
</dbReference>
<evidence type="ECO:0000256" key="1">
    <source>
        <dbReference type="ARBA" id="ARBA00006484"/>
    </source>
</evidence>
<keyword evidence="3" id="KW-0560">Oxidoreductase</keyword>
<accession>A0A6P8BHA2</accession>
<dbReference type="AlphaFoldDB" id="A0A6P8BHA2"/>
<dbReference type="Pfam" id="PF00106">
    <property type="entry name" value="adh_short"/>
    <property type="match status" value="1"/>
</dbReference>
<feature type="transmembrane region" description="Helical" evidence="4">
    <location>
        <begin position="53"/>
        <end position="73"/>
    </location>
</feature>
<reference evidence="6" key="2">
    <citation type="submission" date="2019-10" db="EMBL/GenBank/DDBJ databases">
        <authorList>
            <consortium name="NCBI Genome Project"/>
        </authorList>
    </citation>
    <scope>NUCLEOTIDE SEQUENCE</scope>
    <source>
        <strain evidence="6">NI907</strain>
    </source>
</reference>
<dbReference type="GO" id="GO:0016616">
    <property type="term" value="F:oxidoreductase activity, acting on the CH-OH group of donors, NAD or NADP as acceptor"/>
    <property type="evidence" value="ECO:0007669"/>
    <property type="project" value="TreeGrafter"/>
</dbReference>
<name>A0A6P8BHA2_PYRGI</name>
<dbReference type="RefSeq" id="XP_030986459.1">
    <property type="nucleotide sequence ID" value="XM_031121067.1"/>
</dbReference>
<evidence type="ECO:0000256" key="4">
    <source>
        <dbReference type="SAM" id="Phobius"/>
    </source>
</evidence>
<dbReference type="Gene3D" id="3.40.50.720">
    <property type="entry name" value="NAD(P)-binding Rossmann-like Domain"/>
    <property type="match status" value="1"/>
</dbReference>
<keyword evidence="4" id="KW-0812">Transmembrane</keyword>
<keyword evidence="4" id="KW-0472">Membrane</keyword>
<dbReference type="SUPFAM" id="SSF51735">
    <property type="entry name" value="NAD(P)-binding Rossmann-fold domains"/>
    <property type="match status" value="1"/>
</dbReference>
<dbReference type="PANTHER" id="PTHR24322">
    <property type="entry name" value="PKSB"/>
    <property type="match status" value="1"/>
</dbReference>
<organism evidence="5 6">
    <name type="scientific">Pyricularia grisea</name>
    <name type="common">Crabgrass-specific blast fungus</name>
    <name type="synonym">Magnaporthe grisea</name>
    <dbReference type="NCBI Taxonomy" id="148305"/>
    <lineage>
        <taxon>Eukaryota</taxon>
        <taxon>Fungi</taxon>
        <taxon>Dikarya</taxon>
        <taxon>Ascomycota</taxon>
        <taxon>Pezizomycotina</taxon>
        <taxon>Sordariomycetes</taxon>
        <taxon>Sordariomycetidae</taxon>
        <taxon>Magnaporthales</taxon>
        <taxon>Pyriculariaceae</taxon>
        <taxon>Pyricularia</taxon>
    </lineage>
</organism>
<keyword evidence="5" id="KW-1185">Reference proteome</keyword>